<dbReference type="GO" id="GO:0016301">
    <property type="term" value="F:kinase activity"/>
    <property type="evidence" value="ECO:0007669"/>
    <property type="project" value="UniProtKB-KW"/>
</dbReference>
<dbReference type="EC" id="4.1.1.38" evidence="3"/>
<keyword evidence="3" id="KW-0808">Transferase</keyword>
<feature type="coiled-coil region" evidence="1">
    <location>
        <begin position="1099"/>
        <end position="1126"/>
    </location>
</feature>
<keyword evidence="1" id="KW-0175">Coiled coil</keyword>
<dbReference type="EMBL" id="VSSQ01000353">
    <property type="protein sequence ID" value="MPL92282.1"/>
    <property type="molecule type" value="Genomic_DNA"/>
</dbReference>
<reference evidence="3" key="1">
    <citation type="submission" date="2019-08" db="EMBL/GenBank/DDBJ databases">
        <authorList>
            <person name="Kucharzyk K."/>
            <person name="Murdoch R.W."/>
            <person name="Higgins S."/>
            <person name="Loffler F."/>
        </authorList>
    </citation>
    <scope>NUCLEOTIDE SEQUENCE</scope>
</reference>
<protein>
    <submittedName>
        <fullName evidence="3">PPi-type phosphoenolpyruvate carboxykinase</fullName>
        <ecNumber evidence="3">4.1.1.38</ecNumber>
    </submittedName>
</protein>
<organism evidence="3">
    <name type="scientific">bioreactor metagenome</name>
    <dbReference type="NCBI Taxonomy" id="1076179"/>
    <lineage>
        <taxon>unclassified sequences</taxon>
        <taxon>metagenomes</taxon>
        <taxon>ecological metagenomes</taxon>
    </lineage>
</organism>
<keyword evidence="3" id="KW-0670">Pyruvate</keyword>
<accession>A0A644VP05</accession>
<keyword evidence="3" id="KW-0418">Kinase</keyword>
<dbReference type="AlphaFoldDB" id="A0A644VP05"/>
<dbReference type="GO" id="GO:0030585">
    <property type="term" value="F:phosphoenolpyruvate carboxykinase (diphosphate) activity"/>
    <property type="evidence" value="ECO:0007669"/>
    <property type="project" value="UniProtKB-EC"/>
</dbReference>
<evidence type="ECO:0000256" key="1">
    <source>
        <dbReference type="SAM" id="Coils"/>
    </source>
</evidence>
<keyword evidence="3" id="KW-0456">Lyase</keyword>
<evidence type="ECO:0000259" key="2">
    <source>
        <dbReference type="Pfam" id="PF26300"/>
    </source>
</evidence>
<gene>
    <name evidence="3" type="ORF">SDC9_38380</name>
</gene>
<proteinExistence type="predicted"/>
<comment type="caution">
    <text evidence="3">The sequence shown here is derived from an EMBL/GenBank/DDBJ whole genome shotgun (WGS) entry which is preliminary data.</text>
</comment>
<evidence type="ECO:0000313" key="3">
    <source>
        <dbReference type="EMBL" id="MPL92282.1"/>
    </source>
</evidence>
<name>A0A644VP05_9ZZZZ</name>
<feature type="domain" description="PPi-type phosphoenolpyruvate carboxykinase lobe 2" evidence="2">
    <location>
        <begin position="514"/>
        <end position="622"/>
    </location>
</feature>
<dbReference type="InterPro" id="IPR058710">
    <property type="entry name" value="PEPCK_lobe_2"/>
</dbReference>
<sequence>MEDILQKLGIKKEGKNIISSELIHHYINLRLIALDLPIDESDKTNHKDSSLIDIIKGLIDNYKENEDLSANGLCPSDERIQNFLTKYFKDVEGVDDVKLPNKTFTLDNYGVARELSIPKGEDRYISEYVSSYRIKQGVLHNPVKDRRTTKGVFHVAEGGLPIPNNTKAVPIQTAKYIFSKAFSQNTDILNIPYTANNPKSAKSFVSLLLRPIVCPEVKGLTERKTMEVRFFAPGSLVSNLDFVESIFGNGGSPYHFKNDSALDVLHWTGHTGCVVLAPQLTKLTKKEVGLPHISNATLRQKRDGMCWEKEDELYNDGQSFKLTVRTHEGIIVTVIADNYFGYSKKEVKTMISYSSNLYGNTEEEHAGGALVFPAYNQGDYYLAKPTKIKYTFQNTIDSLADKIEVFPSGYGIDRTYKNIYYLPENVEFNVRTQSITWERNDKQEKLKLLPNNIYILPNGSKFRMEKNMGAANYRLVEVYGDGTFCHKPCTVSGGGKSEISKSILDAIISSSFFVNDFDNDFKKIEEIFKYDYSRRFKGIDSPIPMSRTFLDSKRSMGSVIKLLNVSSKYTDEYNSWLKSIPQYIKGLAFIVKRFYKEEWGNDWKKHFSVDILNGINGNELKFDDKKIFARYLRVGFQENGKWRTFKLRQDYAQADKLQMEDDITASIVVPTRVLGNVGKAKDNPSVKITENCEYRFFQRPDDAIIRGYDKKAEEDIASPNTFISNFEPLCIEDAKEMIEDVINFDNFTLPMQNLIKDVAESQDSAYFVSSAHPRIVNGKPSANVRYLQTRDDIVNPFNKYVAEIGIRLARNLNVDENLHLAVNAVLPGRRNNPKAEGIRPLAVYNPVHYQELPELFMDFICSLTGKSPSTTGAGSEGALTKAAFNALCAVTDLNNALLSYILTSYNGFTTPAGHIGSKYKISHDISLLIPELWSRLSARETNPEFMIEDKGLEKLNDFVYNGKVVKASVLGYRITKHFVNHYFGRVFENPNVVFEDDMLQPELQNMDEFVDGVNNIVENYSIVAKNYFEDGSVERAIPPLKALLNIMVNGEFEGKGIDSKEIRDMFSRDYVLNSQWYKERLKAKQEYDLSLWKKHKQYLNSFLSKAHNLSKDKQELLEEKQKEIEKRISYYQTNEYLESLIGTIGKDLLYRN</sequence>
<dbReference type="Pfam" id="PF26300">
    <property type="entry name" value="PEPCK_PPi_lobe_2"/>
    <property type="match status" value="1"/>
</dbReference>